<proteinExistence type="predicted"/>
<organism evidence="1 2">
    <name type="scientific">Mesorhizobium amorphae CCNWGS0123</name>
    <dbReference type="NCBI Taxonomy" id="1082933"/>
    <lineage>
        <taxon>Bacteria</taxon>
        <taxon>Pseudomonadati</taxon>
        <taxon>Pseudomonadota</taxon>
        <taxon>Alphaproteobacteria</taxon>
        <taxon>Hyphomicrobiales</taxon>
        <taxon>Phyllobacteriaceae</taxon>
        <taxon>Mesorhizobium</taxon>
    </lineage>
</organism>
<gene>
    <name evidence="1" type="ORF">MEA186_20047</name>
</gene>
<protein>
    <submittedName>
        <fullName evidence="1">Uncharacterized protein</fullName>
    </submittedName>
</protein>
<dbReference type="RefSeq" id="WP_006203627.1">
    <property type="nucleotide sequence ID" value="NZ_AGSN01000130.1"/>
</dbReference>
<dbReference type="EMBL" id="AGSN01000130">
    <property type="protein sequence ID" value="EHH10272.1"/>
    <property type="molecule type" value="Genomic_DNA"/>
</dbReference>
<evidence type="ECO:0000313" key="2">
    <source>
        <dbReference type="Proteomes" id="UP000002949"/>
    </source>
</evidence>
<dbReference type="AlphaFoldDB" id="G6YDH2"/>
<sequence length="63" mass="6956">MKMDDGPARVSVVYFGGQWIVQIVEQGQLSKREFEIEQDAKNCAADHRTRLRLPADPPADGGG</sequence>
<evidence type="ECO:0000313" key="1">
    <source>
        <dbReference type="EMBL" id="EHH10272.1"/>
    </source>
</evidence>
<keyword evidence="2" id="KW-1185">Reference proteome</keyword>
<reference evidence="1 2" key="1">
    <citation type="journal article" date="2012" name="J. Bacteriol.">
        <title>Draft Genome Sequence of Plant Growth-Promoting Rhizobium Mesorhizobium amorphae, Isolated from Zinc-Lead Mine Tailings.</title>
        <authorList>
            <person name="Hao X."/>
            <person name="Lin Y."/>
            <person name="Johnstone L."/>
            <person name="Baltrus D.A."/>
            <person name="Miller S.J."/>
            <person name="Wei G."/>
            <person name="Rensing C."/>
        </authorList>
    </citation>
    <scope>NUCLEOTIDE SEQUENCE [LARGE SCALE GENOMIC DNA]</scope>
    <source>
        <strain evidence="1 2">CCNWGS0123</strain>
    </source>
</reference>
<accession>G6YDH2</accession>
<name>G6YDH2_9HYPH</name>
<dbReference type="Proteomes" id="UP000002949">
    <property type="component" value="Unassembled WGS sequence"/>
</dbReference>